<name>A0ABW5YZJ7_9SPHI</name>
<dbReference type="Proteomes" id="UP001597509">
    <property type="component" value="Unassembled WGS sequence"/>
</dbReference>
<feature type="signal peptide" evidence="2">
    <location>
        <begin position="1"/>
        <end position="23"/>
    </location>
</feature>
<gene>
    <name evidence="3" type="ORF">ACFS6I_18180</name>
</gene>
<sequence length="85" mass="9026">MKKAIFGISAMALVLGSVFMANANQTYSVKADPTVTSLISLPLTSNLYDNDDDDNDTSEPGTTTTTTTTRTTTKRTTTTQSLASL</sequence>
<proteinExistence type="predicted"/>
<accession>A0ABW5YZJ7</accession>
<dbReference type="EMBL" id="JBHUPE010000007">
    <property type="protein sequence ID" value="MFD2905862.1"/>
    <property type="molecule type" value="Genomic_DNA"/>
</dbReference>
<dbReference type="RefSeq" id="WP_380922747.1">
    <property type="nucleotide sequence ID" value="NZ_JBHUPE010000007.1"/>
</dbReference>
<feature type="compositionally biased region" description="Low complexity" evidence="1">
    <location>
        <begin position="62"/>
        <end position="79"/>
    </location>
</feature>
<feature type="region of interest" description="Disordered" evidence="1">
    <location>
        <begin position="48"/>
        <end position="85"/>
    </location>
</feature>
<feature type="chain" id="PRO_5046048058" evidence="2">
    <location>
        <begin position="24"/>
        <end position="85"/>
    </location>
</feature>
<evidence type="ECO:0000256" key="1">
    <source>
        <dbReference type="SAM" id="MobiDB-lite"/>
    </source>
</evidence>
<evidence type="ECO:0000313" key="4">
    <source>
        <dbReference type="Proteomes" id="UP001597509"/>
    </source>
</evidence>
<keyword evidence="4" id="KW-1185">Reference proteome</keyword>
<evidence type="ECO:0000256" key="2">
    <source>
        <dbReference type="SAM" id="SignalP"/>
    </source>
</evidence>
<comment type="caution">
    <text evidence="3">The sequence shown here is derived from an EMBL/GenBank/DDBJ whole genome shotgun (WGS) entry which is preliminary data.</text>
</comment>
<keyword evidence="2" id="KW-0732">Signal</keyword>
<protein>
    <submittedName>
        <fullName evidence="3">Uncharacterized protein</fullName>
    </submittedName>
</protein>
<evidence type="ECO:0000313" key="3">
    <source>
        <dbReference type="EMBL" id="MFD2905862.1"/>
    </source>
</evidence>
<reference evidence="4" key="1">
    <citation type="journal article" date="2019" name="Int. J. Syst. Evol. Microbiol.">
        <title>The Global Catalogue of Microorganisms (GCM) 10K type strain sequencing project: providing services to taxonomists for standard genome sequencing and annotation.</title>
        <authorList>
            <consortium name="The Broad Institute Genomics Platform"/>
            <consortium name="The Broad Institute Genome Sequencing Center for Infectious Disease"/>
            <person name="Wu L."/>
            <person name="Ma J."/>
        </authorList>
    </citation>
    <scope>NUCLEOTIDE SEQUENCE [LARGE SCALE GENOMIC DNA]</scope>
    <source>
        <strain evidence="4">KCTC 22209</strain>
    </source>
</reference>
<organism evidence="3 4">
    <name type="scientific">Sphingobacterium anhuiense</name>
    <dbReference type="NCBI Taxonomy" id="493780"/>
    <lineage>
        <taxon>Bacteria</taxon>
        <taxon>Pseudomonadati</taxon>
        <taxon>Bacteroidota</taxon>
        <taxon>Sphingobacteriia</taxon>
        <taxon>Sphingobacteriales</taxon>
        <taxon>Sphingobacteriaceae</taxon>
        <taxon>Sphingobacterium</taxon>
    </lineage>
</organism>